<proteinExistence type="predicted"/>
<feature type="region of interest" description="Disordered" evidence="1">
    <location>
        <begin position="253"/>
        <end position="298"/>
    </location>
</feature>
<feature type="chain" id="PRO_5034653710" evidence="2">
    <location>
        <begin position="21"/>
        <end position="298"/>
    </location>
</feature>
<evidence type="ECO:0000313" key="4">
    <source>
        <dbReference type="Proteomes" id="UP000562929"/>
    </source>
</evidence>
<organism evidence="3 4">
    <name type="scientific">Ophiocordyceps camponoti-floridani</name>
    <dbReference type="NCBI Taxonomy" id="2030778"/>
    <lineage>
        <taxon>Eukaryota</taxon>
        <taxon>Fungi</taxon>
        <taxon>Dikarya</taxon>
        <taxon>Ascomycota</taxon>
        <taxon>Pezizomycotina</taxon>
        <taxon>Sordariomycetes</taxon>
        <taxon>Hypocreomycetidae</taxon>
        <taxon>Hypocreales</taxon>
        <taxon>Ophiocordycipitaceae</taxon>
        <taxon>Ophiocordyceps</taxon>
    </lineage>
</organism>
<feature type="compositionally biased region" description="Basic and acidic residues" evidence="1">
    <location>
        <begin position="69"/>
        <end position="107"/>
    </location>
</feature>
<name>A0A8H4Q281_9HYPO</name>
<evidence type="ECO:0000256" key="1">
    <source>
        <dbReference type="SAM" id="MobiDB-lite"/>
    </source>
</evidence>
<feature type="compositionally biased region" description="Basic and acidic residues" evidence="1">
    <location>
        <begin position="175"/>
        <end position="187"/>
    </location>
</feature>
<reference evidence="3 4" key="1">
    <citation type="journal article" date="2020" name="G3 (Bethesda)">
        <title>Genetic Underpinnings of Host Manipulation by Ophiocordyceps as Revealed by Comparative Transcriptomics.</title>
        <authorList>
            <person name="Will I."/>
            <person name="Das B."/>
            <person name="Trinh T."/>
            <person name="Brachmann A."/>
            <person name="Ohm R.A."/>
            <person name="de Bekker C."/>
        </authorList>
    </citation>
    <scope>NUCLEOTIDE SEQUENCE [LARGE SCALE GENOMIC DNA]</scope>
    <source>
        <strain evidence="3 4">EC05</strain>
    </source>
</reference>
<gene>
    <name evidence="3" type="ORF">GQ602_005925</name>
</gene>
<keyword evidence="4" id="KW-1185">Reference proteome</keyword>
<feature type="region of interest" description="Disordered" evidence="1">
    <location>
        <begin position="21"/>
        <end position="44"/>
    </location>
</feature>
<feature type="compositionally biased region" description="Basic residues" evidence="1">
    <location>
        <begin position="218"/>
        <end position="234"/>
    </location>
</feature>
<feature type="signal peptide" evidence="2">
    <location>
        <begin position="1"/>
        <end position="20"/>
    </location>
</feature>
<evidence type="ECO:0000256" key="2">
    <source>
        <dbReference type="SAM" id="SignalP"/>
    </source>
</evidence>
<dbReference type="EMBL" id="JAACLJ010000007">
    <property type="protein sequence ID" value="KAF4582781.1"/>
    <property type="molecule type" value="Genomic_DNA"/>
</dbReference>
<feature type="region of interest" description="Disordered" evidence="1">
    <location>
        <begin position="59"/>
        <end position="240"/>
    </location>
</feature>
<comment type="caution">
    <text evidence="3">The sequence shown here is derived from an EMBL/GenBank/DDBJ whole genome shotgun (WGS) entry which is preliminary data.</text>
</comment>
<sequence>MKANTVTYLFASVLAGTALAAPSGSKDAKATQTKSAPAAASTASGTALFSLDKRAESVRVIPRPKKEKKGGPGEKIIVKEGKPSTPKEESTPLKEKEKEKKTTEKNTTENVKTAGNIEPKTPGQVQQKTPGKVEQKTAGNIEPKTPGQIQQKTPGKTEQKDKQNGPQKTSSKNKRAVDDKNCKDKTKTITKGSSGSDKTREPSKTGGDEKVTTEPAKKKDKRAFIGRRSPHQGHRGGATRGGIAAAALKTKIVNSANNIPTGPVKKKTGTGSIQALAQGLRGNPNGNPNRDQKRQGSR</sequence>
<feature type="compositionally biased region" description="Basic and acidic residues" evidence="1">
    <location>
        <begin position="197"/>
        <end position="217"/>
    </location>
</feature>
<dbReference type="Proteomes" id="UP000562929">
    <property type="component" value="Unassembled WGS sequence"/>
</dbReference>
<keyword evidence="2" id="KW-0732">Signal</keyword>
<protein>
    <submittedName>
        <fullName evidence="3">Uncharacterized protein</fullName>
    </submittedName>
</protein>
<feature type="compositionally biased region" description="Low complexity" evidence="1">
    <location>
        <begin position="30"/>
        <end position="44"/>
    </location>
</feature>
<accession>A0A8H4Q281</accession>
<evidence type="ECO:0000313" key="3">
    <source>
        <dbReference type="EMBL" id="KAF4582781.1"/>
    </source>
</evidence>
<dbReference type="AlphaFoldDB" id="A0A8H4Q281"/>